<reference evidence="2" key="1">
    <citation type="journal article" date="2023" name="Plant J.">
        <title>Genome sequences and population genomics provide insights into the demographic history, inbreeding, and mutation load of two 'living fossil' tree species of Dipteronia.</title>
        <authorList>
            <person name="Feng Y."/>
            <person name="Comes H.P."/>
            <person name="Chen J."/>
            <person name="Zhu S."/>
            <person name="Lu R."/>
            <person name="Zhang X."/>
            <person name="Li P."/>
            <person name="Qiu J."/>
            <person name="Olsen K.M."/>
            <person name="Qiu Y."/>
        </authorList>
    </citation>
    <scope>NUCLEOTIDE SEQUENCE</scope>
    <source>
        <strain evidence="2">KIB01</strain>
    </source>
</reference>
<evidence type="ECO:0000256" key="1">
    <source>
        <dbReference type="SAM" id="MobiDB-lite"/>
    </source>
</evidence>
<gene>
    <name evidence="2" type="ORF">Ddye_024490</name>
</gene>
<name>A0AAD9TV11_9ROSI</name>
<keyword evidence="3" id="KW-1185">Reference proteome</keyword>
<organism evidence="2 3">
    <name type="scientific">Dipteronia dyeriana</name>
    <dbReference type="NCBI Taxonomy" id="168575"/>
    <lineage>
        <taxon>Eukaryota</taxon>
        <taxon>Viridiplantae</taxon>
        <taxon>Streptophyta</taxon>
        <taxon>Embryophyta</taxon>
        <taxon>Tracheophyta</taxon>
        <taxon>Spermatophyta</taxon>
        <taxon>Magnoliopsida</taxon>
        <taxon>eudicotyledons</taxon>
        <taxon>Gunneridae</taxon>
        <taxon>Pentapetalae</taxon>
        <taxon>rosids</taxon>
        <taxon>malvids</taxon>
        <taxon>Sapindales</taxon>
        <taxon>Sapindaceae</taxon>
        <taxon>Hippocastanoideae</taxon>
        <taxon>Acereae</taxon>
        <taxon>Dipteronia</taxon>
    </lineage>
</organism>
<comment type="caution">
    <text evidence="2">The sequence shown here is derived from an EMBL/GenBank/DDBJ whole genome shotgun (WGS) entry which is preliminary data.</text>
</comment>
<protein>
    <submittedName>
        <fullName evidence="2">Uncharacterized protein</fullName>
    </submittedName>
</protein>
<accession>A0AAD9TV11</accession>
<evidence type="ECO:0000313" key="2">
    <source>
        <dbReference type="EMBL" id="KAK2642727.1"/>
    </source>
</evidence>
<proteinExistence type="predicted"/>
<dbReference type="Proteomes" id="UP001280121">
    <property type="component" value="Unassembled WGS sequence"/>
</dbReference>
<dbReference type="EMBL" id="JANJYI010000007">
    <property type="protein sequence ID" value="KAK2642727.1"/>
    <property type="molecule type" value="Genomic_DNA"/>
</dbReference>
<feature type="region of interest" description="Disordered" evidence="1">
    <location>
        <begin position="344"/>
        <end position="366"/>
    </location>
</feature>
<dbReference type="AlphaFoldDB" id="A0AAD9TV11"/>
<evidence type="ECO:0000313" key="3">
    <source>
        <dbReference type="Proteomes" id="UP001280121"/>
    </source>
</evidence>
<sequence length="463" mass="52597">MADQKPEFYTGVSEVMHTIEELSLAIDEMLMSAKSSESGAEIKALLIQIRVQKNNQEGIKKRFYEFMTHFCESYGYQSPEFFRSSDSGFGDLKVTIEGFKKEEDDLKERINHLMVKFSKSKVSGARDVGVWTVVGEQLKSKAESHFTDKGLKGLKIRDNYFKEADNRDDSTDIITEGFEQQSDGGDSFHSSDYEICTGTEGDDAVISDFEEIEDVIDLKKVLGLEGKMIALMQATKVLSKKDQDVANKSLIKWIQDFDEDSTGKEWTALKKVKDRAVELGDDMCRMLGDLMFRLSERERVLEKFHEFKSALKSLTENMISSMVSKRLIGALEIADKQIKKKKEMKLGMKNSSEAGSSAAGKQADMSKEESQIDQLLLKFYREVYQLDSMLKNTGLPESKLSPPSEAVVKKYKEAVKGIDKAVKKLKTKSASIFELEVLNFNHYWRKMVELKINNMLESLEESE</sequence>